<protein>
    <submittedName>
        <fullName evidence="1">Uncharacterized protein Veg</fullName>
    </submittedName>
</protein>
<dbReference type="InterPro" id="IPR009366">
    <property type="entry name" value="Protein_Veg"/>
</dbReference>
<gene>
    <name evidence="1" type="ORF">J2T15_005481</name>
</gene>
<dbReference type="RefSeq" id="WP_307208015.1">
    <property type="nucleotide sequence ID" value="NZ_JAUSST010000010.1"/>
</dbReference>
<evidence type="ECO:0000313" key="1">
    <source>
        <dbReference type="EMBL" id="MDQ0116006.1"/>
    </source>
</evidence>
<dbReference type="PIRSF" id="PIRSF037257">
    <property type="entry name" value="DUF1021"/>
    <property type="match status" value="1"/>
</dbReference>
<dbReference type="PANTHER" id="PTHR40026:SF1">
    <property type="entry name" value="PROTEIN VEG"/>
    <property type="match status" value="1"/>
</dbReference>
<dbReference type="Pfam" id="PF06257">
    <property type="entry name" value="VEG"/>
    <property type="match status" value="1"/>
</dbReference>
<reference evidence="1 2" key="1">
    <citation type="submission" date="2023-07" db="EMBL/GenBank/DDBJ databases">
        <title>Sorghum-associated microbial communities from plants grown in Nebraska, USA.</title>
        <authorList>
            <person name="Schachtman D."/>
        </authorList>
    </citation>
    <scope>NUCLEOTIDE SEQUENCE [LARGE SCALE GENOMIC DNA]</scope>
    <source>
        <strain evidence="1 2">CC482</strain>
    </source>
</reference>
<proteinExistence type="predicted"/>
<keyword evidence="2" id="KW-1185">Reference proteome</keyword>
<name>A0ABT9UAF9_PAEHA</name>
<accession>A0ABT9UAF9</accession>
<dbReference type="PANTHER" id="PTHR40026">
    <property type="entry name" value="PROTEIN VEG"/>
    <property type="match status" value="1"/>
</dbReference>
<dbReference type="NCBIfam" id="NF046033">
    <property type="entry name" value="BflmStimVeg"/>
    <property type="match status" value="1"/>
</dbReference>
<dbReference type="Gene3D" id="2.30.30.100">
    <property type="match status" value="1"/>
</dbReference>
<evidence type="ECO:0000313" key="2">
    <source>
        <dbReference type="Proteomes" id="UP001229346"/>
    </source>
</evidence>
<dbReference type="Proteomes" id="UP001229346">
    <property type="component" value="Unassembled WGS sequence"/>
</dbReference>
<comment type="caution">
    <text evidence="1">The sequence shown here is derived from an EMBL/GenBank/DDBJ whole genome shotgun (WGS) entry which is preliminary data.</text>
</comment>
<sequence>MAKNALLDIKRSLEAHVGSKIRLRANGGRRKTIERTGTLEEIYPSVFIVKLDEEQHAFKRVSYSYADILTESVEVTVCNDEGLGQVRIAYLQQ</sequence>
<organism evidence="1 2">
    <name type="scientific">Paenibacillus harenae</name>
    <dbReference type="NCBI Taxonomy" id="306543"/>
    <lineage>
        <taxon>Bacteria</taxon>
        <taxon>Bacillati</taxon>
        <taxon>Bacillota</taxon>
        <taxon>Bacilli</taxon>
        <taxon>Bacillales</taxon>
        <taxon>Paenibacillaceae</taxon>
        <taxon>Paenibacillus</taxon>
    </lineage>
</organism>
<dbReference type="EMBL" id="JAUSSU010000014">
    <property type="protein sequence ID" value="MDQ0116006.1"/>
    <property type="molecule type" value="Genomic_DNA"/>
</dbReference>